<gene>
    <name evidence="1" type="ORF">J07HQW1_00038</name>
</gene>
<evidence type="ECO:0000313" key="1">
    <source>
        <dbReference type="EMBL" id="ERG90025.1"/>
    </source>
</evidence>
<organism evidence="1 2">
    <name type="scientific">Haloquadratum walsbyi J07HQW1</name>
    <dbReference type="NCBI Taxonomy" id="1238424"/>
    <lineage>
        <taxon>Archaea</taxon>
        <taxon>Methanobacteriati</taxon>
        <taxon>Methanobacteriota</taxon>
        <taxon>Stenosarchaea group</taxon>
        <taxon>Halobacteria</taxon>
        <taxon>Halobacteriales</taxon>
        <taxon>Haloferacaceae</taxon>
        <taxon>Haloquadratum</taxon>
    </lineage>
</organism>
<proteinExistence type="predicted"/>
<protein>
    <submittedName>
        <fullName evidence="1">Uncharacterized protein</fullName>
    </submittedName>
</protein>
<sequence>MQPRFNLTPDDSLQIQNSTGGTVTVAPNRSISNVTEIDLGVYNAEGVIESASASSQLSVSSTESGSETDLNVTITGDTEMFAAGVSETDGGQSSPFDSYTVTLIADGTPVNSTDERLVGIGYDAGNGLQQQNSTREKIRFTLPRASLNQGFNESSNASFSLQNGTGTVLTRDITDANRGDEFNFTINTSELDSGEYSPSLTLSLDGNPGFNERIISVFEFRDVTIGSDQEGTATVTFNDQTVQNGSISVNVASATFNGSESFNIVVHEVTDTGADGTIQPGEIGQKIGESAEVESGTSTDISVNISKSVAENDSVSQLTETKTVVAMLHTTNTSDGDGIVHTAAITRDG</sequence>
<dbReference type="Proteomes" id="UP000030649">
    <property type="component" value="Unassembled WGS sequence"/>
</dbReference>
<accession>U1N0N0</accession>
<dbReference type="AlphaFoldDB" id="U1N0N0"/>
<feature type="non-terminal residue" evidence="1">
    <location>
        <position position="349"/>
    </location>
</feature>
<dbReference type="STRING" id="1238424.J07HQW1_00038"/>
<reference evidence="1 2" key="1">
    <citation type="journal article" date="2013" name="PLoS ONE">
        <title>Assembly-driven community genomics of a hypersaline microbial ecosystem.</title>
        <authorList>
            <person name="Podell S."/>
            <person name="Ugalde J.A."/>
            <person name="Narasingarao P."/>
            <person name="Banfield J.F."/>
            <person name="Heidelberg K.B."/>
            <person name="Allen E.E."/>
        </authorList>
    </citation>
    <scope>NUCLEOTIDE SEQUENCE [LARGE SCALE GENOMIC DNA]</scope>
    <source>
        <strain evidence="2">J07HQW1</strain>
    </source>
</reference>
<dbReference type="EMBL" id="KE356560">
    <property type="protein sequence ID" value="ERG90025.1"/>
    <property type="molecule type" value="Genomic_DNA"/>
</dbReference>
<dbReference type="HOGENOM" id="CLU_795690_0_0_2"/>
<name>U1N0N0_9EURY</name>
<evidence type="ECO:0000313" key="2">
    <source>
        <dbReference type="Proteomes" id="UP000030649"/>
    </source>
</evidence>